<comment type="subcellular location">
    <subcellularLocation>
        <location evidence="1">Membrane</location>
    </subcellularLocation>
</comment>
<dbReference type="GO" id="GO:0005886">
    <property type="term" value="C:plasma membrane"/>
    <property type="evidence" value="ECO:0007669"/>
    <property type="project" value="TreeGrafter"/>
</dbReference>
<evidence type="ECO:0000256" key="6">
    <source>
        <dbReference type="ARBA" id="ARBA00023180"/>
    </source>
</evidence>
<dbReference type="PANTHER" id="PTHR10926">
    <property type="entry name" value="CELL CYCLE CONTROL PROTEIN 50"/>
    <property type="match status" value="1"/>
</dbReference>
<evidence type="ECO:0000256" key="2">
    <source>
        <dbReference type="ARBA" id="ARBA00009457"/>
    </source>
</evidence>
<evidence type="ECO:0000256" key="9">
    <source>
        <dbReference type="SAM" id="Phobius"/>
    </source>
</evidence>
<reference evidence="10" key="2">
    <citation type="submission" date="2025-09" db="UniProtKB">
        <authorList>
            <consortium name="Ensembl"/>
        </authorList>
    </citation>
    <scope>IDENTIFICATION</scope>
</reference>
<comment type="similarity">
    <text evidence="2 7">Belongs to the CDC50/LEM3 family.</text>
</comment>
<keyword evidence="6" id="KW-0325">Glycoprotein</keyword>
<reference evidence="10" key="1">
    <citation type="submission" date="2025-08" db="UniProtKB">
        <authorList>
            <consortium name="Ensembl"/>
        </authorList>
    </citation>
    <scope>IDENTIFICATION</scope>
</reference>
<evidence type="ECO:0000256" key="5">
    <source>
        <dbReference type="ARBA" id="ARBA00023136"/>
    </source>
</evidence>
<feature type="region of interest" description="Disordered" evidence="8">
    <location>
        <begin position="1"/>
        <end position="23"/>
    </location>
</feature>
<feature type="compositionally biased region" description="Polar residues" evidence="8">
    <location>
        <begin position="11"/>
        <end position="23"/>
    </location>
</feature>
<dbReference type="GO" id="GO:0005783">
    <property type="term" value="C:endoplasmic reticulum"/>
    <property type="evidence" value="ECO:0007669"/>
    <property type="project" value="TreeGrafter"/>
</dbReference>
<evidence type="ECO:0000256" key="3">
    <source>
        <dbReference type="ARBA" id="ARBA00022692"/>
    </source>
</evidence>
<dbReference type="GO" id="GO:0045332">
    <property type="term" value="P:phospholipid translocation"/>
    <property type="evidence" value="ECO:0007669"/>
    <property type="project" value="TreeGrafter"/>
</dbReference>
<dbReference type="Ensembl" id="ENSLLET00000002433.1">
    <property type="protein sequence ID" value="ENSLLEP00000002331.1"/>
    <property type="gene ID" value="ENSLLEG00000001519.1"/>
</dbReference>
<dbReference type="GO" id="GO:0005794">
    <property type="term" value="C:Golgi apparatus"/>
    <property type="evidence" value="ECO:0007669"/>
    <property type="project" value="TreeGrafter"/>
</dbReference>
<dbReference type="PIRSF" id="PIRSF015840">
    <property type="entry name" value="DUF284_TM_euk"/>
    <property type="match status" value="1"/>
</dbReference>
<keyword evidence="4 9" id="KW-1133">Transmembrane helix</keyword>
<evidence type="ECO:0000313" key="11">
    <source>
        <dbReference type="Proteomes" id="UP000694569"/>
    </source>
</evidence>
<keyword evidence="3 9" id="KW-0812">Transmembrane</keyword>
<dbReference type="InterPro" id="IPR005045">
    <property type="entry name" value="CDC50/LEM3_fam"/>
</dbReference>
<accession>A0A8C5LPM1</accession>
<evidence type="ECO:0000256" key="7">
    <source>
        <dbReference type="PIRNR" id="PIRNR015840"/>
    </source>
</evidence>
<dbReference type="OrthoDB" id="340608at2759"/>
<evidence type="ECO:0000256" key="8">
    <source>
        <dbReference type="SAM" id="MobiDB-lite"/>
    </source>
</evidence>
<keyword evidence="11" id="KW-1185">Reference proteome</keyword>
<dbReference type="PANTHER" id="PTHR10926:SF1">
    <property type="entry name" value="CELL CYCLE CONTROL PROTEIN 50C"/>
    <property type="match status" value="1"/>
</dbReference>
<evidence type="ECO:0000256" key="4">
    <source>
        <dbReference type="ARBA" id="ARBA00022989"/>
    </source>
</evidence>
<feature type="compositionally biased region" description="Basic and acidic residues" evidence="8">
    <location>
        <begin position="1"/>
        <end position="10"/>
    </location>
</feature>
<protein>
    <recommendedName>
        <fullName evidence="7">Cell cycle control protein</fullName>
    </recommendedName>
</protein>
<keyword evidence="5 7" id="KW-0472">Membrane</keyword>
<dbReference type="GeneTree" id="ENSGT00390000004660"/>
<dbReference type="AlphaFoldDB" id="A0A8C5LPM1"/>
<organism evidence="10 11">
    <name type="scientific">Leptobrachium leishanense</name>
    <name type="common">Leishan spiny toad</name>
    <dbReference type="NCBI Taxonomy" id="445787"/>
    <lineage>
        <taxon>Eukaryota</taxon>
        <taxon>Metazoa</taxon>
        <taxon>Chordata</taxon>
        <taxon>Craniata</taxon>
        <taxon>Vertebrata</taxon>
        <taxon>Euteleostomi</taxon>
        <taxon>Amphibia</taxon>
        <taxon>Batrachia</taxon>
        <taxon>Anura</taxon>
        <taxon>Pelobatoidea</taxon>
        <taxon>Megophryidae</taxon>
        <taxon>Leptobrachium</taxon>
    </lineage>
</organism>
<evidence type="ECO:0000313" key="10">
    <source>
        <dbReference type="Ensembl" id="ENSLLEP00000002331.1"/>
    </source>
</evidence>
<proteinExistence type="inferred from homology"/>
<dbReference type="Pfam" id="PF03381">
    <property type="entry name" value="CDC50"/>
    <property type="match status" value="1"/>
</dbReference>
<name>A0A8C5LPM1_9ANUR</name>
<feature type="transmembrane region" description="Helical" evidence="9">
    <location>
        <begin position="322"/>
        <end position="344"/>
    </location>
</feature>
<feature type="transmembrane region" description="Helical" evidence="9">
    <location>
        <begin position="36"/>
        <end position="62"/>
    </location>
</feature>
<dbReference type="Proteomes" id="UP000694569">
    <property type="component" value="Unplaced"/>
</dbReference>
<evidence type="ECO:0000256" key="1">
    <source>
        <dbReference type="ARBA" id="ARBA00004370"/>
    </source>
</evidence>
<sequence length="358" mass="40339">MKKKKGDSSGEKTSPTSKCPDNSAFKQQRIPAWMPTLAASSVLSTFYIIGAFCLAVGISIIVATSNVKEIWITYSDSCTTCTKLRENSSFSETSCSCAVNFNVPETIQGDVFMYYGLSNFFQNHRRYVISRYDMQLLGRNVTTKDNVVQQSYCSPFTVYPNGTPMAPCGAIANSMFNDTITLTYHPNLTTKIPVPLLRTGNTWWSDKNVKFQNPKPKEDLIQAFAGSARPPYWQKTVYSLDTLDSHNNGYQNDDFINWMRVAALPNFRKLYRRLSRIQEFTKGLPAGNYSCNIVYNFPVSKFHGKKHFILSTLSWCGGSNKFLGIAYTVTGALIILTAFVMLAVHLKKKEQKKSYSKK</sequence>